<dbReference type="HOGENOM" id="CLU_061885_0_0_1"/>
<keyword evidence="2" id="KW-0472">Membrane</keyword>
<gene>
    <name evidence="3" type="primary">Dwil\GK25695</name>
    <name evidence="3" type="ORF">Dwil_GK25695</name>
</gene>
<accession>B4N3M9</accession>
<keyword evidence="2" id="KW-1133">Transmembrane helix</keyword>
<dbReference type="STRING" id="7260.B4N3M9"/>
<dbReference type="eggNOG" id="ENOG502TEJ4">
    <property type="taxonomic scope" value="Eukaryota"/>
</dbReference>
<keyword evidence="2" id="KW-0812">Transmembrane</keyword>
<dbReference type="Proteomes" id="UP000007798">
    <property type="component" value="Unassembled WGS sequence"/>
</dbReference>
<feature type="coiled-coil region" evidence="1">
    <location>
        <begin position="123"/>
        <end position="157"/>
    </location>
</feature>
<sequence>MFEGISFLFLTALAFTAWSVLCYFDLIQQHKRLSDYQVELYTEHPGLTHVPQYCAKEISKGKSIPYRFFDVLINLGFVVGGCFILFKLLQWLELQAIWNPSRDESRPATTKVTLPALEQKEVVEQEKENGTELKDQLNVLQEQCSEMKELLRELRVSNSYTSQHETNSNRSTSSDAETDIIMWKSPIVSNSVKSISSNSSIDISSTLPAACRAEASLATSLSPPSPTTQNVFITNSHIHINGRVYISQRNVNIDLCRQASMYTRKQSEFLQVWDKFIAGPKEQPMLAGVRCNNLLM</sequence>
<feature type="transmembrane region" description="Helical" evidence="2">
    <location>
        <begin position="6"/>
        <end position="24"/>
    </location>
</feature>
<keyword evidence="1" id="KW-0175">Coiled coil</keyword>
<name>B4N3M9_DROWI</name>
<evidence type="ECO:0000256" key="1">
    <source>
        <dbReference type="SAM" id="Coils"/>
    </source>
</evidence>
<dbReference type="InParanoid" id="B4N3M9"/>
<evidence type="ECO:0000256" key="2">
    <source>
        <dbReference type="SAM" id="Phobius"/>
    </source>
</evidence>
<feature type="transmembrane region" description="Helical" evidence="2">
    <location>
        <begin position="68"/>
        <end position="92"/>
    </location>
</feature>
<dbReference type="AlphaFoldDB" id="B4N3M9"/>
<dbReference type="EMBL" id="CH964095">
    <property type="protein sequence ID" value="EDW79234.2"/>
    <property type="molecule type" value="Genomic_DNA"/>
</dbReference>
<protein>
    <submittedName>
        <fullName evidence="3">Uncharacterized protein</fullName>
    </submittedName>
</protein>
<organism evidence="3 4">
    <name type="scientific">Drosophila willistoni</name>
    <name type="common">Fruit fly</name>
    <dbReference type="NCBI Taxonomy" id="7260"/>
    <lineage>
        <taxon>Eukaryota</taxon>
        <taxon>Metazoa</taxon>
        <taxon>Ecdysozoa</taxon>
        <taxon>Arthropoda</taxon>
        <taxon>Hexapoda</taxon>
        <taxon>Insecta</taxon>
        <taxon>Pterygota</taxon>
        <taxon>Neoptera</taxon>
        <taxon>Endopterygota</taxon>
        <taxon>Diptera</taxon>
        <taxon>Brachycera</taxon>
        <taxon>Muscomorpha</taxon>
        <taxon>Ephydroidea</taxon>
        <taxon>Drosophilidae</taxon>
        <taxon>Drosophila</taxon>
        <taxon>Sophophora</taxon>
    </lineage>
</organism>
<dbReference type="KEGG" id="dwi:6645535"/>
<evidence type="ECO:0000313" key="4">
    <source>
        <dbReference type="Proteomes" id="UP000007798"/>
    </source>
</evidence>
<evidence type="ECO:0000313" key="3">
    <source>
        <dbReference type="EMBL" id="EDW79234.2"/>
    </source>
</evidence>
<reference evidence="3 4" key="1">
    <citation type="journal article" date="2007" name="Nature">
        <title>Evolution of genes and genomes on the Drosophila phylogeny.</title>
        <authorList>
            <consortium name="Drosophila 12 Genomes Consortium"/>
            <person name="Clark A.G."/>
            <person name="Eisen M.B."/>
            <person name="Smith D.R."/>
            <person name="Bergman C.M."/>
            <person name="Oliver B."/>
            <person name="Markow T.A."/>
            <person name="Kaufman T.C."/>
            <person name="Kellis M."/>
            <person name="Gelbart W."/>
            <person name="Iyer V.N."/>
            <person name="Pollard D.A."/>
            <person name="Sackton T.B."/>
            <person name="Larracuente A.M."/>
            <person name="Singh N.D."/>
            <person name="Abad J.P."/>
            <person name="Abt D.N."/>
            <person name="Adryan B."/>
            <person name="Aguade M."/>
            <person name="Akashi H."/>
            <person name="Anderson W.W."/>
            <person name="Aquadro C.F."/>
            <person name="Ardell D.H."/>
            <person name="Arguello R."/>
            <person name="Artieri C.G."/>
            <person name="Barbash D.A."/>
            <person name="Barker D."/>
            <person name="Barsanti P."/>
            <person name="Batterham P."/>
            <person name="Batzoglou S."/>
            <person name="Begun D."/>
            <person name="Bhutkar A."/>
            <person name="Blanco E."/>
            <person name="Bosak S.A."/>
            <person name="Bradley R.K."/>
            <person name="Brand A.D."/>
            <person name="Brent M.R."/>
            <person name="Brooks A.N."/>
            <person name="Brown R.H."/>
            <person name="Butlin R.K."/>
            <person name="Caggese C."/>
            <person name="Calvi B.R."/>
            <person name="Bernardo de Carvalho A."/>
            <person name="Caspi A."/>
            <person name="Castrezana S."/>
            <person name="Celniker S.E."/>
            <person name="Chang J.L."/>
            <person name="Chapple C."/>
            <person name="Chatterji S."/>
            <person name="Chinwalla A."/>
            <person name="Civetta A."/>
            <person name="Clifton S.W."/>
            <person name="Comeron J.M."/>
            <person name="Costello J.C."/>
            <person name="Coyne J.A."/>
            <person name="Daub J."/>
            <person name="David R.G."/>
            <person name="Delcher A.L."/>
            <person name="Delehaunty K."/>
            <person name="Do C.B."/>
            <person name="Ebling H."/>
            <person name="Edwards K."/>
            <person name="Eickbush T."/>
            <person name="Evans J.D."/>
            <person name="Filipski A."/>
            <person name="Findeiss S."/>
            <person name="Freyhult E."/>
            <person name="Fulton L."/>
            <person name="Fulton R."/>
            <person name="Garcia A.C."/>
            <person name="Gardiner A."/>
            <person name="Garfield D.A."/>
            <person name="Garvin B.E."/>
            <person name="Gibson G."/>
            <person name="Gilbert D."/>
            <person name="Gnerre S."/>
            <person name="Godfrey J."/>
            <person name="Good R."/>
            <person name="Gotea V."/>
            <person name="Gravely B."/>
            <person name="Greenberg A.J."/>
            <person name="Griffiths-Jones S."/>
            <person name="Gross S."/>
            <person name="Guigo R."/>
            <person name="Gustafson E.A."/>
            <person name="Haerty W."/>
            <person name="Hahn M.W."/>
            <person name="Halligan D.L."/>
            <person name="Halpern A.L."/>
            <person name="Halter G.M."/>
            <person name="Han M.V."/>
            <person name="Heger A."/>
            <person name="Hillier L."/>
            <person name="Hinrichs A.S."/>
            <person name="Holmes I."/>
            <person name="Hoskins R.A."/>
            <person name="Hubisz M.J."/>
            <person name="Hultmark D."/>
            <person name="Huntley M.A."/>
            <person name="Jaffe D.B."/>
            <person name="Jagadeeshan S."/>
            <person name="Jeck W.R."/>
            <person name="Johnson J."/>
            <person name="Jones C.D."/>
            <person name="Jordan W.C."/>
            <person name="Karpen G.H."/>
            <person name="Kataoka E."/>
            <person name="Keightley P.D."/>
            <person name="Kheradpour P."/>
            <person name="Kirkness E.F."/>
            <person name="Koerich L.B."/>
            <person name="Kristiansen K."/>
            <person name="Kudrna D."/>
            <person name="Kulathinal R.J."/>
            <person name="Kumar S."/>
            <person name="Kwok R."/>
            <person name="Lander E."/>
            <person name="Langley C.H."/>
            <person name="Lapoint R."/>
            <person name="Lazzaro B.P."/>
            <person name="Lee S.J."/>
            <person name="Levesque L."/>
            <person name="Li R."/>
            <person name="Lin C.F."/>
            <person name="Lin M.F."/>
            <person name="Lindblad-Toh K."/>
            <person name="Llopart A."/>
            <person name="Long M."/>
            <person name="Low L."/>
            <person name="Lozovsky E."/>
            <person name="Lu J."/>
            <person name="Luo M."/>
            <person name="Machado C.A."/>
            <person name="Makalowski W."/>
            <person name="Marzo M."/>
            <person name="Matsuda M."/>
            <person name="Matzkin L."/>
            <person name="McAllister B."/>
            <person name="McBride C.S."/>
            <person name="McKernan B."/>
            <person name="McKernan K."/>
            <person name="Mendez-Lago M."/>
            <person name="Minx P."/>
            <person name="Mollenhauer M.U."/>
            <person name="Montooth K."/>
            <person name="Mount S.M."/>
            <person name="Mu X."/>
            <person name="Myers E."/>
            <person name="Negre B."/>
            <person name="Newfeld S."/>
            <person name="Nielsen R."/>
            <person name="Noor M.A."/>
            <person name="O'Grady P."/>
            <person name="Pachter L."/>
            <person name="Papaceit M."/>
            <person name="Parisi M.J."/>
            <person name="Parisi M."/>
            <person name="Parts L."/>
            <person name="Pedersen J.S."/>
            <person name="Pesole G."/>
            <person name="Phillippy A.M."/>
            <person name="Ponting C.P."/>
            <person name="Pop M."/>
            <person name="Porcelli D."/>
            <person name="Powell J.R."/>
            <person name="Prohaska S."/>
            <person name="Pruitt K."/>
            <person name="Puig M."/>
            <person name="Quesneville H."/>
            <person name="Ram K.R."/>
            <person name="Rand D."/>
            <person name="Rasmussen M.D."/>
            <person name="Reed L.K."/>
            <person name="Reenan R."/>
            <person name="Reily A."/>
            <person name="Remington K.A."/>
            <person name="Rieger T.T."/>
            <person name="Ritchie M.G."/>
            <person name="Robin C."/>
            <person name="Rogers Y.H."/>
            <person name="Rohde C."/>
            <person name="Rozas J."/>
            <person name="Rubenfield M.J."/>
            <person name="Ruiz A."/>
            <person name="Russo S."/>
            <person name="Salzberg S.L."/>
            <person name="Sanchez-Gracia A."/>
            <person name="Saranga D.J."/>
            <person name="Sato H."/>
            <person name="Schaeffer S.W."/>
            <person name="Schatz M.C."/>
            <person name="Schlenke T."/>
            <person name="Schwartz R."/>
            <person name="Segarra C."/>
            <person name="Singh R.S."/>
            <person name="Sirot L."/>
            <person name="Sirota M."/>
            <person name="Sisneros N.B."/>
            <person name="Smith C.D."/>
            <person name="Smith T.F."/>
            <person name="Spieth J."/>
            <person name="Stage D.E."/>
            <person name="Stark A."/>
            <person name="Stephan W."/>
            <person name="Strausberg R.L."/>
            <person name="Strempel S."/>
            <person name="Sturgill D."/>
            <person name="Sutton G."/>
            <person name="Sutton G.G."/>
            <person name="Tao W."/>
            <person name="Teichmann S."/>
            <person name="Tobari Y.N."/>
            <person name="Tomimura Y."/>
            <person name="Tsolas J.M."/>
            <person name="Valente V.L."/>
            <person name="Venter E."/>
            <person name="Venter J.C."/>
            <person name="Vicario S."/>
            <person name="Vieira F.G."/>
            <person name="Vilella A.J."/>
            <person name="Villasante A."/>
            <person name="Walenz B."/>
            <person name="Wang J."/>
            <person name="Wasserman M."/>
            <person name="Watts T."/>
            <person name="Wilson D."/>
            <person name="Wilson R.K."/>
            <person name="Wing R.A."/>
            <person name="Wolfner M.F."/>
            <person name="Wong A."/>
            <person name="Wong G.K."/>
            <person name="Wu C.I."/>
            <person name="Wu G."/>
            <person name="Yamamoto D."/>
            <person name="Yang H.P."/>
            <person name="Yang S.P."/>
            <person name="Yorke J.A."/>
            <person name="Yoshida K."/>
            <person name="Zdobnov E."/>
            <person name="Zhang P."/>
            <person name="Zhang Y."/>
            <person name="Zimin A.V."/>
            <person name="Baldwin J."/>
            <person name="Abdouelleil A."/>
            <person name="Abdulkadir J."/>
            <person name="Abebe A."/>
            <person name="Abera B."/>
            <person name="Abreu J."/>
            <person name="Acer S.C."/>
            <person name="Aftuck L."/>
            <person name="Alexander A."/>
            <person name="An P."/>
            <person name="Anderson E."/>
            <person name="Anderson S."/>
            <person name="Arachi H."/>
            <person name="Azer M."/>
            <person name="Bachantsang P."/>
            <person name="Barry A."/>
            <person name="Bayul T."/>
            <person name="Berlin A."/>
            <person name="Bessette D."/>
            <person name="Bloom T."/>
            <person name="Blye J."/>
            <person name="Boguslavskiy L."/>
            <person name="Bonnet C."/>
            <person name="Boukhgalter B."/>
            <person name="Bourzgui I."/>
            <person name="Brown A."/>
            <person name="Cahill P."/>
            <person name="Channer S."/>
            <person name="Cheshatsang Y."/>
            <person name="Chuda L."/>
            <person name="Citroen M."/>
            <person name="Collymore A."/>
            <person name="Cooke P."/>
            <person name="Costello M."/>
            <person name="D'Aco K."/>
            <person name="Daza R."/>
            <person name="De Haan G."/>
            <person name="DeGray S."/>
            <person name="DeMaso C."/>
            <person name="Dhargay N."/>
            <person name="Dooley K."/>
            <person name="Dooley E."/>
            <person name="Doricent M."/>
            <person name="Dorje P."/>
            <person name="Dorjee K."/>
            <person name="Dupes A."/>
            <person name="Elong R."/>
            <person name="Falk J."/>
            <person name="Farina A."/>
            <person name="Faro S."/>
            <person name="Ferguson D."/>
            <person name="Fisher S."/>
            <person name="Foley C.D."/>
            <person name="Franke A."/>
            <person name="Friedrich D."/>
            <person name="Gadbois L."/>
            <person name="Gearin G."/>
            <person name="Gearin C.R."/>
            <person name="Giannoukos G."/>
            <person name="Goode T."/>
            <person name="Graham J."/>
            <person name="Grandbois E."/>
            <person name="Grewal S."/>
            <person name="Gyaltsen K."/>
            <person name="Hafez N."/>
            <person name="Hagos B."/>
            <person name="Hall J."/>
            <person name="Henson C."/>
            <person name="Hollinger A."/>
            <person name="Honan T."/>
            <person name="Huard M.D."/>
            <person name="Hughes L."/>
            <person name="Hurhula B."/>
            <person name="Husby M.E."/>
            <person name="Kamat A."/>
            <person name="Kanga B."/>
            <person name="Kashin S."/>
            <person name="Khazanovich D."/>
            <person name="Kisner P."/>
            <person name="Lance K."/>
            <person name="Lara M."/>
            <person name="Lee W."/>
            <person name="Lennon N."/>
            <person name="Letendre F."/>
            <person name="LeVine R."/>
            <person name="Lipovsky A."/>
            <person name="Liu X."/>
            <person name="Liu J."/>
            <person name="Liu S."/>
            <person name="Lokyitsang T."/>
            <person name="Lokyitsang Y."/>
            <person name="Lubonja R."/>
            <person name="Lui A."/>
            <person name="MacDonald P."/>
            <person name="Magnisalis V."/>
            <person name="Maru K."/>
            <person name="Matthews C."/>
            <person name="McCusker W."/>
            <person name="McDonough S."/>
            <person name="Mehta T."/>
            <person name="Meldrim J."/>
            <person name="Meneus L."/>
            <person name="Mihai O."/>
            <person name="Mihalev A."/>
            <person name="Mihova T."/>
            <person name="Mittelman R."/>
            <person name="Mlenga V."/>
            <person name="Montmayeur A."/>
            <person name="Mulrain L."/>
            <person name="Navidi A."/>
            <person name="Naylor J."/>
            <person name="Negash T."/>
            <person name="Nguyen T."/>
            <person name="Nguyen N."/>
            <person name="Nicol R."/>
            <person name="Norbu C."/>
            <person name="Norbu N."/>
            <person name="Novod N."/>
            <person name="O'Neill B."/>
            <person name="Osman S."/>
            <person name="Markiewicz E."/>
            <person name="Oyono O.L."/>
            <person name="Patti C."/>
            <person name="Phunkhang P."/>
            <person name="Pierre F."/>
            <person name="Priest M."/>
            <person name="Raghuraman S."/>
            <person name="Rege F."/>
            <person name="Reyes R."/>
            <person name="Rise C."/>
            <person name="Rogov P."/>
            <person name="Ross K."/>
            <person name="Ryan E."/>
            <person name="Settipalli S."/>
            <person name="Shea T."/>
            <person name="Sherpa N."/>
            <person name="Shi L."/>
            <person name="Shih D."/>
            <person name="Sparrow T."/>
            <person name="Spaulding J."/>
            <person name="Stalker J."/>
            <person name="Stange-Thomann N."/>
            <person name="Stavropoulos S."/>
            <person name="Stone C."/>
            <person name="Strader C."/>
            <person name="Tesfaye S."/>
            <person name="Thomson T."/>
            <person name="Thoulutsang Y."/>
            <person name="Thoulutsang D."/>
            <person name="Topham K."/>
            <person name="Topping I."/>
            <person name="Tsamla T."/>
            <person name="Vassiliev H."/>
            <person name="Vo A."/>
            <person name="Wangchuk T."/>
            <person name="Wangdi T."/>
            <person name="Weiand M."/>
            <person name="Wilkinson J."/>
            <person name="Wilson A."/>
            <person name="Yadav S."/>
            <person name="Young G."/>
            <person name="Yu Q."/>
            <person name="Zembek L."/>
            <person name="Zhong D."/>
            <person name="Zimmer A."/>
            <person name="Zwirko Z."/>
            <person name="Jaffe D.B."/>
            <person name="Alvarez P."/>
            <person name="Brockman W."/>
            <person name="Butler J."/>
            <person name="Chin C."/>
            <person name="Gnerre S."/>
            <person name="Grabherr M."/>
            <person name="Kleber M."/>
            <person name="Mauceli E."/>
            <person name="MacCallum I."/>
        </authorList>
    </citation>
    <scope>NUCLEOTIDE SEQUENCE [LARGE SCALE GENOMIC DNA]</scope>
    <source>
        <strain evidence="4">Tucson 14030-0811.24</strain>
    </source>
</reference>
<proteinExistence type="predicted"/>
<dbReference type="OrthoDB" id="7868537at2759"/>
<keyword evidence="4" id="KW-1185">Reference proteome</keyword>